<comment type="caution">
    <text evidence="2">The sequence shown here is derived from an EMBL/GenBank/DDBJ whole genome shotgun (WGS) entry which is preliminary data.</text>
</comment>
<dbReference type="Proteomes" id="UP000023152">
    <property type="component" value="Unassembled WGS sequence"/>
</dbReference>
<dbReference type="AlphaFoldDB" id="X6MTE7"/>
<keyword evidence="1" id="KW-1133">Transmembrane helix</keyword>
<feature type="transmembrane region" description="Helical" evidence="1">
    <location>
        <begin position="41"/>
        <end position="58"/>
    </location>
</feature>
<dbReference type="EMBL" id="ASPP01017901">
    <property type="protein sequence ID" value="ETO16737.1"/>
    <property type="molecule type" value="Genomic_DNA"/>
</dbReference>
<reference evidence="2 3" key="1">
    <citation type="journal article" date="2013" name="Curr. Biol.">
        <title>The Genome of the Foraminiferan Reticulomyxa filosa.</title>
        <authorList>
            <person name="Glockner G."/>
            <person name="Hulsmann N."/>
            <person name="Schleicher M."/>
            <person name="Noegel A.A."/>
            <person name="Eichinger L."/>
            <person name="Gallinger C."/>
            <person name="Pawlowski J."/>
            <person name="Sierra R."/>
            <person name="Euteneuer U."/>
            <person name="Pillet L."/>
            <person name="Moustafa A."/>
            <person name="Platzer M."/>
            <person name="Groth M."/>
            <person name="Szafranski K."/>
            <person name="Schliwa M."/>
        </authorList>
    </citation>
    <scope>NUCLEOTIDE SEQUENCE [LARGE SCALE GENOMIC DNA]</scope>
</reference>
<name>X6MTE7_RETFI</name>
<evidence type="ECO:0000313" key="2">
    <source>
        <dbReference type="EMBL" id="ETO16737.1"/>
    </source>
</evidence>
<organism evidence="2 3">
    <name type="scientific">Reticulomyxa filosa</name>
    <dbReference type="NCBI Taxonomy" id="46433"/>
    <lineage>
        <taxon>Eukaryota</taxon>
        <taxon>Sar</taxon>
        <taxon>Rhizaria</taxon>
        <taxon>Retaria</taxon>
        <taxon>Foraminifera</taxon>
        <taxon>Monothalamids</taxon>
        <taxon>Reticulomyxidae</taxon>
        <taxon>Reticulomyxa</taxon>
    </lineage>
</organism>
<evidence type="ECO:0000313" key="3">
    <source>
        <dbReference type="Proteomes" id="UP000023152"/>
    </source>
</evidence>
<accession>X6MTE7</accession>
<feature type="transmembrane region" description="Helical" evidence="1">
    <location>
        <begin position="106"/>
        <end position="133"/>
    </location>
</feature>
<keyword evidence="1" id="KW-0812">Transmembrane</keyword>
<gene>
    <name evidence="2" type="ORF">RFI_20603</name>
</gene>
<proteinExistence type="predicted"/>
<keyword evidence="1" id="KW-0472">Membrane</keyword>
<protein>
    <submittedName>
        <fullName evidence="2">Uncharacterized protein</fullName>
    </submittedName>
</protein>
<evidence type="ECO:0000256" key="1">
    <source>
        <dbReference type="SAM" id="Phobius"/>
    </source>
</evidence>
<sequence>MIQLNMNYYFSKTHFKQFQSIKIKCIIFHYTELKKIKDEMYHLYFAFYCILYLFKYIFKKQIITKILQVKYDLKKKIKDITVTLKQIFVSLNDILLNFLYRLLSLIHFQFFLLFHIYLYQNILSMQNILIMLFNSIKMCSHFKQYFLWTPLSIMSHRKSSRRHICSTEYEKLLAVWVNEWRNSRPKSKGITNEWTADLSAIVFDYSDSLSWRQGYTGRGEVQILGNGEVFISGSRSTMALCDLCIDLEKEWNVHRSQYIDIEFELCDDQAGYYCNFGFLKCDRTTGISIQKKRGYGLYIFFLMKKKRGKPKII</sequence>
<keyword evidence="3" id="KW-1185">Reference proteome</keyword>